<feature type="compositionally biased region" description="Low complexity" evidence="1">
    <location>
        <begin position="545"/>
        <end position="557"/>
    </location>
</feature>
<evidence type="ECO:0000313" key="3">
    <source>
        <dbReference type="Proteomes" id="UP000295703"/>
    </source>
</evidence>
<protein>
    <submittedName>
        <fullName evidence="2">Uncharacterized protein</fullName>
    </submittedName>
</protein>
<dbReference type="EMBL" id="RYZW01000035">
    <property type="protein sequence ID" value="TDZ60790.1"/>
    <property type="molecule type" value="Genomic_DNA"/>
</dbReference>
<feature type="compositionally biased region" description="Low complexity" evidence="1">
    <location>
        <begin position="82"/>
        <end position="94"/>
    </location>
</feature>
<keyword evidence="3" id="KW-1185">Reference proteome</keyword>
<feature type="compositionally biased region" description="Polar residues" evidence="1">
    <location>
        <begin position="1"/>
        <end position="24"/>
    </location>
</feature>
<comment type="caution">
    <text evidence="2">The sequence shown here is derived from an EMBL/GenBank/DDBJ whole genome shotgun (WGS) entry which is preliminary data.</text>
</comment>
<feature type="compositionally biased region" description="Low complexity" evidence="1">
    <location>
        <begin position="512"/>
        <end position="522"/>
    </location>
</feature>
<organism evidence="2 3">
    <name type="scientific">Colletotrichum trifolii</name>
    <dbReference type="NCBI Taxonomy" id="5466"/>
    <lineage>
        <taxon>Eukaryota</taxon>
        <taxon>Fungi</taxon>
        <taxon>Dikarya</taxon>
        <taxon>Ascomycota</taxon>
        <taxon>Pezizomycotina</taxon>
        <taxon>Sordariomycetes</taxon>
        <taxon>Hypocreomycetidae</taxon>
        <taxon>Glomerellales</taxon>
        <taxon>Glomerellaceae</taxon>
        <taxon>Colletotrichum</taxon>
        <taxon>Colletotrichum orbiculare species complex</taxon>
    </lineage>
</organism>
<feature type="compositionally biased region" description="Polar residues" evidence="1">
    <location>
        <begin position="95"/>
        <end position="106"/>
    </location>
</feature>
<feature type="compositionally biased region" description="Low complexity" evidence="1">
    <location>
        <begin position="29"/>
        <end position="42"/>
    </location>
</feature>
<evidence type="ECO:0000313" key="2">
    <source>
        <dbReference type="EMBL" id="TDZ60790.1"/>
    </source>
</evidence>
<dbReference type="Proteomes" id="UP000295703">
    <property type="component" value="Unassembled WGS sequence"/>
</dbReference>
<gene>
    <name evidence="2" type="ORF">CTRI78_v004726</name>
</gene>
<reference evidence="2 3" key="1">
    <citation type="submission" date="2018-12" db="EMBL/GenBank/DDBJ databases">
        <title>Genome sequence and assembly of Colletotrichum trifolii.</title>
        <authorList>
            <person name="Gan P."/>
            <person name="Shirasu K."/>
        </authorList>
    </citation>
    <scope>NUCLEOTIDE SEQUENCE [LARGE SCALE GENOMIC DNA]</scope>
    <source>
        <strain evidence="2 3">543-2</strain>
    </source>
</reference>
<feature type="region of interest" description="Disordered" evidence="1">
    <location>
        <begin position="638"/>
        <end position="741"/>
    </location>
</feature>
<dbReference type="AlphaFoldDB" id="A0A4R8RGF6"/>
<feature type="region of interest" description="Disordered" evidence="1">
    <location>
        <begin position="1"/>
        <end position="161"/>
    </location>
</feature>
<feature type="region of interest" description="Disordered" evidence="1">
    <location>
        <begin position="328"/>
        <end position="621"/>
    </location>
</feature>
<feature type="compositionally biased region" description="Basic residues" evidence="1">
    <location>
        <begin position="329"/>
        <end position="342"/>
    </location>
</feature>
<dbReference type="CDD" id="cd19757">
    <property type="entry name" value="Bbox1"/>
    <property type="match status" value="1"/>
</dbReference>
<feature type="compositionally biased region" description="Gly residues" evidence="1">
    <location>
        <begin position="353"/>
        <end position="365"/>
    </location>
</feature>
<feature type="compositionally biased region" description="Acidic residues" evidence="1">
    <location>
        <begin position="378"/>
        <end position="397"/>
    </location>
</feature>
<name>A0A4R8RGF6_COLTR</name>
<accession>A0A4R8RGF6</accession>
<proteinExistence type="predicted"/>
<sequence>MASSRSRQQSVSGEESHTYNSSPPEGTVAPMAPMAPMMSSASLPHHPHQPPIVFNAPGGQFPSTQPAPFRPDPFYPQHNPLGSQGRQGSYSSYSEHQGNVQSTNWQPAPLQSPGFTQPPPQNWGYGAQHGGPGRSMSPGGFNNGPLPSIEHHDRGDLLPTSPDQAVTVMITKAAAMEPGGLVYTSQSLTRMAYAMISENPVNIHQSRGNNVGNNAVRNASQVKASAKKTTAMSDSQQRYLPHFNNGLEPNVHMNWKQSTKKAEKCDICDVQAKGRETHQRCADCHHVICRACCEAGGVARFTGHAWVDPNSLCWGTSLWSDEEIEYKPAKSRKATAAKRTVQRKQDPRSGPASGRGRGRGYGYGYGNRNRNRRVVPSLEDEPFDVDSNQDEEADYPMEDLVYGPSKSRKPRKSVPEAPRAKAQAPVVSSDDDFVPTPLPDYSSDEEAMPRKRVRLSGDSPSPEPQPQPWPRSLQRDASTPQLALGLANSRPVRASAIQTYEKMQRTQVVHDAPAARAPIARRNPPRDSPTASSSKQKRSQGRNLAVVSSTKKASSSARGPSAYSPDAHPRNPFAPNPPRANVTQTEAIESPETAGRVQRSNAAKRQHGGNVRVPVQRQNLKPHNEDAFAASIKNDEALSELSDADHEHSDSLMSPSVSRALVPGSRANRNIDEEYDTDDQASVWSDGGKNNIAGDGYVTAASGDLEGAQGEIDSDGSEPVAAGGLDPSPSDEPLDVNNWPDTDHEYEIGFVENRAHKIWARFNRSASRFT</sequence>
<evidence type="ECO:0000256" key="1">
    <source>
        <dbReference type="SAM" id="MobiDB-lite"/>
    </source>
</evidence>